<organism evidence="2 3">
    <name type="scientific">Eumeta variegata</name>
    <name type="common">Bagworm moth</name>
    <name type="synonym">Eumeta japonica</name>
    <dbReference type="NCBI Taxonomy" id="151549"/>
    <lineage>
        <taxon>Eukaryota</taxon>
        <taxon>Metazoa</taxon>
        <taxon>Ecdysozoa</taxon>
        <taxon>Arthropoda</taxon>
        <taxon>Hexapoda</taxon>
        <taxon>Insecta</taxon>
        <taxon>Pterygota</taxon>
        <taxon>Neoptera</taxon>
        <taxon>Endopterygota</taxon>
        <taxon>Lepidoptera</taxon>
        <taxon>Glossata</taxon>
        <taxon>Ditrysia</taxon>
        <taxon>Tineoidea</taxon>
        <taxon>Psychidae</taxon>
        <taxon>Oiketicinae</taxon>
        <taxon>Eumeta</taxon>
    </lineage>
</organism>
<dbReference type="AlphaFoldDB" id="A0A4C1YVR6"/>
<dbReference type="Proteomes" id="UP000299102">
    <property type="component" value="Unassembled WGS sequence"/>
</dbReference>
<feature type="compositionally biased region" description="Pro residues" evidence="1">
    <location>
        <begin position="52"/>
        <end position="64"/>
    </location>
</feature>
<name>A0A4C1YVR6_EUMVA</name>
<dbReference type="EMBL" id="BGZK01001371">
    <property type="protein sequence ID" value="GBP78497.1"/>
    <property type="molecule type" value="Genomic_DNA"/>
</dbReference>
<reference evidence="2 3" key="1">
    <citation type="journal article" date="2019" name="Commun. Biol.">
        <title>The bagworm genome reveals a unique fibroin gene that provides high tensile strength.</title>
        <authorList>
            <person name="Kono N."/>
            <person name="Nakamura H."/>
            <person name="Ohtoshi R."/>
            <person name="Tomita M."/>
            <person name="Numata K."/>
            <person name="Arakawa K."/>
        </authorList>
    </citation>
    <scope>NUCLEOTIDE SEQUENCE [LARGE SCALE GENOMIC DNA]</scope>
</reference>
<evidence type="ECO:0000256" key="1">
    <source>
        <dbReference type="SAM" id="MobiDB-lite"/>
    </source>
</evidence>
<keyword evidence="3" id="KW-1185">Reference proteome</keyword>
<comment type="caution">
    <text evidence="2">The sequence shown here is derived from an EMBL/GenBank/DDBJ whole genome shotgun (WGS) entry which is preliminary data.</text>
</comment>
<accession>A0A4C1YVR6</accession>
<gene>
    <name evidence="2" type="ORF">EVAR_67251_1</name>
</gene>
<proteinExistence type="predicted"/>
<evidence type="ECO:0000313" key="3">
    <source>
        <dbReference type="Proteomes" id="UP000299102"/>
    </source>
</evidence>
<evidence type="ECO:0000313" key="2">
    <source>
        <dbReference type="EMBL" id="GBP78497.1"/>
    </source>
</evidence>
<protein>
    <submittedName>
        <fullName evidence="2">Uncharacterized protein</fullName>
    </submittedName>
</protein>
<feature type="region of interest" description="Disordered" evidence="1">
    <location>
        <begin position="49"/>
        <end position="72"/>
    </location>
</feature>
<sequence length="72" mass="7803">MGISRLYGLKVRNQILTWVTESWRRPKVARRVGGARGGNNLEPALTAARCAPPAPRGRPPPAAPSSPTHYCI</sequence>